<evidence type="ECO:0000313" key="2">
    <source>
        <dbReference type="Proteomes" id="UP000184749"/>
    </source>
</evidence>
<protein>
    <submittedName>
        <fullName evidence="1">Helix-turn-helix domain-containing protein</fullName>
    </submittedName>
</protein>
<reference evidence="1 2" key="1">
    <citation type="submission" date="2016-09" db="EMBL/GenBank/DDBJ databases">
        <title>The complete genome sequences of Rhizobium gallicum, symbiovars gallicum and phaseoli, symbionts associated to common bean (Phaseolus vulgaris).</title>
        <authorList>
            <person name="Bustos P."/>
            <person name="Santamaria R.I."/>
            <person name="Perez-Carrascal O.M."/>
            <person name="Juarez S."/>
            <person name="Lozano L."/>
            <person name="Martinez-Flores I."/>
            <person name="Martinez-Romero E."/>
            <person name="Cevallos M."/>
            <person name="Romero D."/>
            <person name="Davila G."/>
            <person name="Gonzalez V."/>
        </authorList>
    </citation>
    <scope>NUCLEOTIDE SEQUENCE [LARGE SCALE GENOMIC DNA]</scope>
    <source>
        <strain evidence="1 2">IE4872</strain>
    </source>
</reference>
<dbReference type="Proteomes" id="UP000184749">
    <property type="component" value="Chromosome"/>
</dbReference>
<dbReference type="AlphaFoldDB" id="A0A1L5NKR1"/>
<dbReference type="GO" id="GO:0003677">
    <property type="term" value="F:DNA binding"/>
    <property type="evidence" value="ECO:0007669"/>
    <property type="project" value="InterPro"/>
</dbReference>
<evidence type="ECO:0000313" key="1">
    <source>
        <dbReference type="EMBL" id="APO68481.1"/>
    </source>
</evidence>
<proteinExistence type="predicted"/>
<dbReference type="STRING" id="56730.IE4872_CH02876"/>
<dbReference type="EMBL" id="CP017101">
    <property type="protein sequence ID" value="APO68481.1"/>
    <property type="molecule type" value="Genomic_DNA"/>
</dbReference>
<sequence>MHQQGLSCKDLQPMLGSLGRVAEILNRRRSLSLEMIRRLHEHLEIPTDILIQPIRTNNTA</sequence>
<dbReference type="InterPro" id="IPR010982">
    <property type="entry name" value="Lambda_DNA-bd_dom_sf"/>
</dbReference>
<dbReference type="SUPFAM" id="SSF47413">
    <property type="entry name" value="lambda repressor-like DNA-binding domains"/>
    <property type="match status" value="1"/>
</dbReference>
<name>A0A1L5NKR1_9HYPH</name>
<organism evidence="1 2">
    <name type="scientific">Rhizobium gallicum</name>
    <dbReference type="NCBI Taxonomy" id="56730"/>
    <lineage>
        <taxon>Bacteria</taxon>
        <taxon>Pseudomonadati</taxon>
        <taxon>Pseudomonadota</taxon>
        <taxon>Alphaproteobacteria</taxon>
        <taxon>Hyphomicrobiales</taxon>
        <taxon>Rhizobiaceae</taxon>
        <taxon>Rhizobium/Agrobacterium group</taxon>
        <taxon>Rhizobium</taxon>
    </lineage>
</organism>
<gene>
    <name evidence="1" type="ORF">IE4872_CH02876</name>
</gene>
<accession>A0A1L5NKR1</accession>